<reference evidence="1 2" key="1">
    <citation type="submission" date="2019-05" db="EMBL/GenBank/DDBJ databases">
        <title>Another draft genome of Portunus trituberculatus and its Hox gene families provides insights of decapod evolution.</title>
        <authorList>
            <person name="Jeong J.-H."/>
            <person name="Song I."/>
            <person name="Kim S."/>
            <person name="Choi T."/>
            <person name="Kim D."/>
            <person name="Ryu S."/>
            <person name="Kim W."/>
        </authorList>
    </citation>
    <scope>NUCLEOTIDE SEQUENCE [LARGE SCALE GENOMIC DNA]</scope>
    <source>
        <tissue evidence="1">Muscle</tissue>
    </source>
</reference>
<sequence>MLLLYVPYKIVFGPEWFGLRLKRDDLRTLAGGGRAGGGRKHTPKVALQRERISCDDSTIPFRVSLESHLSNFIDDLHGGRCSASLTEA</sequence>
<keyword evidence="2" id="KW-1185">Reference proteome</keyword>
<organism evidence="1 2">
    <name type="scientific">Portunus trituberculatus</name>
    <name type="common">Swimming crab</name>
    <name type="synonym">Neptunus trituberculatus</name>
    <dbReference type="NCBI Taxonomy" id="210409"/>
    <lineage>
        <taxon>Eukaryota</taxon>
        <taxon>Metazoa</taxon>
        <taxon>Ecdysozoa</taxon>
        <taxon>Arthropoda</taxon>
        <taxon>Crustacea</taxon>
        <taxon>Multicrustacea</taxon>
        <taxon>Malacostraca</taxon>
        <taxon>Eumalacostraca</taxon>
        <taxon>Eucarida</taxon>
        <taxon>Decapoda</taxon>
        <taxon>Pleocyemata</taxon>
        <taxon>Brachyura</taxon>
        <taxon>Eubrachyura</taxon>
        <taxon>Portunoidea</taxon>
        <taxon>Portunidae</taxon>
        <taxon>Portuninae</taxon>
        <taxon>Portunus</taxon>
    </lineage>
</organism>
<proteinExistence type="predicted"/>
<dbReference type="EMBL" id="VSRR010028665">
    <property type="protein sequence ID" value="MPC68951.1"/>
    <property type="molecule type" value="Genomic_DNA"/>
</dbReference>
<accession>A0A5B7H8G7</accession>
<comment type="caution">
    <text evidence="1">The sequence shown here is derived from an EMBL/GenBank/DDBJ whole genome shotgun (WGS) entry which is preliminary data.</text>
</comment>
<dbReference type="AlphaFoldDB" id="A0A5B7H8G7"/>
<protein>
    <submittedName>
        <fullName evidence="1">Uncharacterized protein</fullName>
    </submittedName>
</protein>
<evidence type="ECO:0000313" key="2">
    <source>
        <dbReference type="Proteomes" id="UP000324222"/>
    </source>
</evidence>
<evidence type="ECO:0000313" key="1">
    <source>
        <dbReference type="EMBL" id="MPC68951.1"/>
    </source>
</evidence>
<name>A0A5B7H8G7_PORTR</name>
<dbReference type="Proteomes" id="UP000324222">
    <property type="component" value="Unassembled WGS sequence"/>
</dbReference>
<gene>
    <name evidence="1" type="ORF">E2C01_063164</name>
</gene>